<evidence type="ECO:0000313" key="3">
    <source>
        <dbReference type="Proteomes" id="UP000033047"/>
    </source>
</evidence>
<evidence type="ECO:0000259" key="1">
    <source>
        <dbReference type="Pfam" id="PF09820"/>
    </source>
</evidence>
<dbReference type="InterPro" id="IPR018631">
    <property type="entry name" value="AAA-ATPase-like_dom"/>
</dbReference>
<dbReference type="InterPro" id="IPR027417">
    <property type="entry name" value="P-loop_NTPase"/>
</dbReference>
<protein>
    <recommendedName>
        <fullName evidence="1">AAA-ATPase-like domain-containing protein</fullName>
    </recommendedName>
</protein>
<dbReference type="Pfam" id="PF08011">
    <property type="entry name" value="PDDEXK_9"/>
    <property type="match status" value="1"/>
</dbReference>
<dbReference type="PATRIC" id="fig|927665.4.peg.1664"/>
<name>A0A0F5JGM3_9BACT</name>
<dbReference type="InterPro" id="IPR012547">
    <property type="entry name" value="PDDEXK_9"/>
</dbReference>
<dbReference type="SUPFAM" id="SSF52540">
    <property type="entry name" value="P-loop containing nucleoside triphosphate hydrolases"/>
    <property type="match status" value="1"/>
</dbReference>
<sequence>MISFALYASVVVVYKRNGIISQNVLYSVNIFTFVYHDKVKHTIMAVIYPIGIQNFEKLRKDGYLYIDKTAFVHELATTGSYYFLSRPRRFGKSLLISTLEAYFEGKKELFEGLALENLEKDWIKHPILHIDLNTEKYNTPESLERILNFTLLKWEKLYGTGAGETSLALRFRGIVERAVEQTGQRVVILIDEYDKPMLQAIGNEELQAAYRSTLKSFYSVMKTMDKYIRFAFLTGVTKFGKVSVFSDLNNLQDISMDKRYVDVCGISEKEIHDYLEPQLHELAKANKQTYEEICQRLELNYDGYHFVENSIGIYNPFSLLNTFKTLKFGSYWFETGTPTYLVELLKRAEYDLSEIGREEIDADVLNSIDIASYNPIPVIYQSGYLTIKGYDEEFGMYTLGFPNKEVEEGFMRYLLPFYTTVKEGETAFQLKNFVTDLRKGNPEGFLRRLQTFFYGVPYELTGGVERYYQNVLFIVCRLMGLYVQAEYHTSYGRADMILQTKDYIYIFEFKLDGSVEEALQQIESQGYARPFEMDRRKLVKIGVNFDSRTRSMDKWKIS</sequence>
<dbReference type="PANTHER" id="PTHR34825">
    <property type="entry name" value="CONSERVED PROTEIN, WITH A WEAK D-GALACTARATE DEHYDRATASE/ALTRONATE HYDROLASE DOMAIN"/>
    <property type="match status" value="1"/>
</dbReference>
<dbReference type="HOGENOM" id="CLU_021114_0_1_10"/>
<reference evidence="2 3" key="1">
    <citation type="submission" date="2013-04" db="EMBL/GenBank/DDBJ databases">
        <title>The Genome Sequence of Parabacteroides goldsteinii DSM 19448.</title>
        <authorList>
            <consortium name="The Broad Institute Genomics Platform"/>
            <person name="Earl A."/>
            <person name="Ward D."/>
            <person name="Feldgarden M."/>
            <person name="Gevers D."/>
            <person name="Martens E."/>
            <person name="Sakamoto M."/>
            <person name="Benno Y."/>
            <person name="Song Y."/>
            <person name="Liu C."/>
            <person name="Lee J."/>
            <person name="Bolanos M."/>
            <person name="Vaisanen M.L."/>
            <person name="Finegold S.M."/>
            <person name="Walker B."/>
            <person name="Young S."/>
            <person name="Zeng Q."/>
            <person name="Gargeya S."/>
            <person name="Fitzgerald M."/>
            <person name="Haas B."/>
            <person name="Abouelleil A."/>
            <person name="Allen A.W."/>
            <person name="Alvarado L."/>
            <person name="Arachchi H.M."/>
            <person name="Berlin A.M."/>
            <person name="Chapman S.B."/>
            <person name="Gainer-Dewar J."/>
            <person name="Goldberg J."/>
            <person name="Griggs A."/>
            <person name="Gujja S."/>
            <person name="Hansen M."/>
            <person name="Howarth C."/>
            <person name="Imamovic A."/>
            <person name="Ireland A."/>
            <person name="Larimer J."/>
            <person name="McCowan C."/>
            <person name="Murphy C."/>
            <person name="Pearson M."/>
            <person name="Poon T.W."/>
            <person name="Priest M."/>
            <person name="Roberts A."/>
            <person name="Saif S."/>
            <person name="Shea T."/>
            <person name="Sisk P."/>
            <person name="Sykes S."/>
            <person name="Wortman J."/>
            <person name="Nusbaum C."/>
            <person name="Birren B."/>
        </authorList>
    </citation>
    <scope>NUCLEOTIDE SEQUENCE [LARGE SCALE GENOMIC DNA]</scope>
    <source>
        <strain evidence="2 3">DSM 19448</strain>
    </source>
</reference>
<organism evidence="2 3">
    <name type="scientific">Parabacteroides goldsteinii DSM 19448 = WAL 12034</name>
    <dbReference type="NCBI Taxonomy" id="927665"/>
    <lineage>
        <taxon>Bacteria</taxon>
        <taxon>Pseudomonadati</taxon>
        <taxon>Bacteroidota</taxon>
        <taxon>Bacteroidia</taxon>
        <taxon>Bacteroidales</taxon>
        <taxon>Tannerellaceae</taxon>
        <taxon>Parabacteroides</taxon>
    </lineage>
</organism>
<feature type="domain" description="AAA-ATPase-like" evidence="1">
    <location>
        <begin position="49"/>
        <end position="245"/>
    </location>
</feature>
<dbReference type="EMBL" id="AQHV01000010">
    <property type="protein sequence ID" value="KKB56976.1"/>
    <property type="molecule type" value="Genomic_DNA"/>
</dbReference>
<comment type="caution">
    <text evidence="2">The sequence shown here is derived from an EMBL/GenBank/DDBJ whole genome shotgun (WGS) entry which is preliminary data.</text>
</comment>
<dbReference type="PANTHER" id="PTHR34825:SF1">
    <property type="entry name" value="AAA-ATPASE-LIKE DOMAIN-CONTAINING PROTEIN"/>
    <property type="match status" value="1"/>
</dbReference>
<dbReference type="STRING" id="927665.HMPREF1535_01628"/>
<dbReference type="Proteomes" id="UP000033047">
    <property type="component" value="Unassembled WGS sequence"/>
</dbReference>
<dbReference type="Pfam" id="PF09820">
    <property type="entry name" value="AAA-ATPase_like"/>
    <property type="match status" value="1"/>
</dbReference>
<dbReference type="AlphaFoldDB" id="A0A0F5JGM3"/>
<evidence type="ECO:0000313" key="2">
    <source>
        <dbReference type="EMBL" id="KKB56976.1"/>
    </source>
</evidence>
<accession>A0A0F5JGM3</accession>
<proteinExistence type="predicted"/>
<gene>
    <name evidence="2" type="ORF">HMPREF1535_01628</name>
</gene>